<sequence>MMRSRTQYVGGWLGEDESRVKSSSAPWRDALSHTRLDQEHVDYFSQYRSLYFNESFRDGQGTDEILELIAGVEEVECWLDLGCGPTTLFWSIPANVRTSIDCCDKSAEALKVLHDFILSDDIPPCYQQVLARFGRDHHHLACVREKIDKFIIHDVLSTPFRDVPGPQHDLITAIGLFGLCKSPERYAWALGNAAAQLAEDGYMIGADWVRSARFIDAEGHDNSYINEVSIRRAADEHRLDVLSLSKVCIRGDPLYSTVFVWLMRRE</sequence>
<dbReference type="Proteomes" id="UP000594015">
    <property type="component" value="Chromosome"/>
</dbReference>
<dbReference type="AlphaFoldDB" id="A0AAE7NKX3"/>
<accession>A0AAE7NKX3</accession>
<dbReference type="EMBL" id="CP030050">
    <property type="protein sequence ID" value="QOZ66842.1"/>
    <property type="molecule type" value="Genomic_DNA"/>
</dbReference>
<dbReference type="InterPro" id="IPR029063">
    <property type="entry name" value="SAM-dependent_MTases_sf"/>
</dbReference>
<proteinExistence type="predicted"/>
<protein>
    <recommendedName>
        <fullName evidence="3">Methyltransferase domain-containing protein</fullName>
    </recommendedName>
</protein>
<evidence type="ECO:0000313" key="2">
    <source>
        <dbReference type="Proteomes" id="UP000594015"/>
    </source>
</evidence>
<dbReference type="SUPFAM" id="SSF53335">
    <property type="entry name" value="S-adenosyl-L-methionine-dependent methyltransferases"/>
    <property type="match status" value="1"/>
</dbReference>
<name>A0AAE7NKX3_9BRAD</name>
<dbReference type="Gene3D" id="3.40.50.150">
    <property type="entry name" value="Vaccinia Virus protein VP39"/>
    <property type="match status" value="1"/>
</dbReference>
<evidence type="ECO:0000313" key="1">
    <source>
        <dbReference type="EMBL" id="QOZ66842.1"/>
    </source>
</evidence>
<reference evidence="1 2" key="1">
    <citation type="submission" date="2018-06" db="EMBL/GenBank/DDBJ databases">
        <title>Comparative genomics of Bradyrhizobium nodulating Arachidis hypogaea.</title>
        <authorList>
            <person name="Li Y."/>
        </authorList>
    </citation>
    <scope>NUCLEOTIDE SEQUENCE [LARGE SCALE GENOMIC DNA]</scope>
    <source>
        <strain evidence="1 2">CCBAU 051107</strain>
    </source>
</reference>
<organism evidence="1 2">
    <name type="scientific">Bradyrhizobium arachidis</name>
    <dbReference type="NCBI Taxonomy" id="858423"/>
    <lineage>
        <taxon>Bacteria</taxon>
        <taxon>Pseudomonadati</taxon>
        <taxon>Pseudomonadota</taxon>
        <taxon>Alphaproteobacteria</taxon>
        <taxon>Hyphomicrobiales</taxon>
        <taxon>Nitrobacteraceae</taxon>
        <taxon>Bradyrhizobium</taxon>
    </lineage>
</organism>
<dbReference type="KEGG" id="barh:WN72_11365"/>
<evidence type="ECO:0008006" key="3">
    <source>
        <dbReference type="Google" id="ProtNLM"/>
    </source>
</evidence>
<gene>
    <name evidence="1" type="ORF">WN72_11365</name>
</gene>